<feature type="compositionally biased region" description="Polar residues" evidence="1">
    <location>
        <begin position="14"/>
        <end position="25"/>
    </location>
</feature>
<evidence type="ECO:0000256" key="1">
    <source>
        <dbReference type="SAM" id="MobiDB-lite"/>
    </source>
</evidence>
<keyword evidence="3" id="KW-1185">Reference proteome</keyword>
<proteinExistence type="predicted"/>
<reference evidence="2" key="1">
    <citation type="submission" date="2019-05" db="EMBL/GenBank/DDBJ databases">
        <title>Annotation for the trematode Fasciolopsis buski.</title>
        <authorList>
            <person name="Choi Y.-J."/>
        </authorList>
    </citation>
    <scope>NUCLEOTIDE SEQUENCE</scope>
    <source>
        <strain evidence="2">HT</strain>
        <tissue evidence="2">Whole worm</tissue>
    </source>
</reference>
<gene>
    <name evidence="2" type="ORF">FBUS_11228</name>
</gene>
<name>A0A8E0RKL8_9TREM</name>
<dbReference type="EMBL" id="LUCM01010157">
    <property type="protein sequence ID" value="KAA0185864.1"/>
    <property type="molecule type" value="Genomic_DNA"/>
</dbReference>
<comment type="caution">
    <text evidence="2">The sequence shown here is derived from an EMBL/GenBank/DDBJ whole genome shotgun (WGS) entry which is preliminary data.</text>
</comment>
<dbReference type="OrthoDB" id="6287175at2759"/>
<accession>A0A8E0RKL8</accession>
<feature type="region of interest" description="Disordered" evidence="1">
    <location>
        <begin position="1"/>
        <end position="25"/>
    </location>
</feature>
<organism evidence="2 3">
    <name type="scientific">Fasciolopsis buskii</name>
    <dbReference type="NCBI Taxonomy" id="27845"/>
    <lineage>
        <taxon>Eukaryota</taxon>
        <taxon>Metazoa</taxon>
        <taxon>Spiralia</taxon>
        <taxon>Lophotrochozoa</taxon>
        <taxon>Platyhelminthes</taxon>
        <taxon>Trematoda</taxon>
        <taxon>Digenea</taxon>
        <taxon>Plagiorchiida</taxon>
        <taxon>Echinostomata</taxon>
        <taxon>Echinostomatoidea</taxon>
        <taxon>Fasciolidae</taxon>
        <taxon>Fasciolopsis</taxon>
    </lineage>
</organism>
<evidence type="ECO:0000313" key="3">
    <source>
        <dbReference type="Proteomes" id="UP000728185"/>
    </source>
</evidence>
<sequence>MSTLPVLQQQQQQNGHPLNDNSVPNDVTVSANDNKTVVVYSPPVHSPVTSVNEADSGEDLTEASHVRNRLDPMRIDLNCSEFRRIEAMILSDPRITQSRDWTAYTQANEWTRATCSLMSALFTSGEMAQCTVLGRGIKEPRQRLPVDKALYIVGNAFENIFLSPKDFLFEAS</sequence>
<evidence type="ECO:0000313" key="2">
    <source>
        <dbReference type="EMBL" id="KAA0185864.1"/>
    </source>
</evidence>
<dbReference type="Proteomes" id="UP000728185">
    <property type="component" value="Unassembled WGS sequence"/>
</dbReference>
<protein>
    <submittedName>
        <fullName evidence="2">Uncharacterized protein</fullName>
    </submittedName>
</protein>
<dbReference type="AlphaFoldDB" id="A0A8E0RKL8"/>